<reference evidence="3" key="1">
    <citation type="journal article" date="2023" name="Plant J.">
        <title>The genome of the king protea, Protea cynaroides.</title>
        <authorList>
            <person name="Chang J."/>
            <person name="Duong T.A."/>
            <person name="Schoeman C."/>
            <person name="Ma X."/>
            <person name="Roodt D."/>
            <person name="Barker N."/>
            <person name="Li Z."/>
            <person name="Van de Peer Y."/>
            <person name="Mizrachi E."/>
        </authorList>
    </citation>
    <scope>NUCLEOTIDE SEQUENCE</scope>
    <source>
        <tissue evidence="3">Young leaves</tissue>
    </source>
</reference>
<dbReference type="PROSITE" id="PS51257">
    <property type="entry name" value="PROKAR_LIPOPROTEIN"/>
    <property type="match status" value="1"/>
</dbReference>
<evidence type="ECO:0000313" key="4">
    <source>
        <dbReference type="Proteomes" id="UP001141806"/>
    </source>
</evidence>
<gene>
    <name evidence="3" type="ORF">NE237_002698</name>
</gene>
<sequence length="133" mass="14022">MKCVAVLLVLMMVSSCMAIQRKEFFEKAVGEDGDKEGSTDGNHGSRINNHHGIPRQDFNNWTGSSGDNSGINGVMASVEGGESLSDCGKACMPICMRVDGTTLGVCEKSCEEACTTVGGDAKAVRKRFGALVN</sequence>
<dbReference type="PANTHER" id="PTHR36040">
    <property type="entry name" value="OS04G0188500 PROTEIN"/>
    <property type="match status" value="1"/>
</dbReference>
<evidence type="ECO:0000313" key="3">
    <source>
        <dbReference type="EMBL" id="KAJ4969599.1"/>
    </source>
</evidence>
<keyword evidence="4" id="KW-1185">Reference proteome</keyword>
<dbReference type="OrthoDB" id="1730601at2759"/>
<dbReference type="PANTHER" id="PTHR36040:SF3">
    <property type="entry name" value="OS04G0188500 PROTEIN"/>
    <property type="match status" value="1"/>
</dbReference>
<accession>A0A9Q0QS17</accession>
<dbReference type="Proteomes" id="UP001141806">
    <property type="component" value="Unassembled WGS sequence"/>
</dbReference>
<feature type="chain" id="PRO_5040139503" evidence="2">
    <location>
        <begin position="19"/>
        <end position="133"/>
    </location>
</feature>
<name>A0A9Q0QS17_9MAGN</name>
<feature type="signal peptide" evidence="2">
    <location>
        <begin position="1"/>
        <end position="18"/>
    </location>
</feature>
<evidence type="ECO:0000256" key="1">
    <source>
        <dbReference type="SAM" id="MobiDB-lite"/>
    </source>
</evidence>
<protein>
    <submittedName>
        <fullName evidence="3">Uncharacterized protein</fullName>
    </submittedName>
</protein>
<dbReference type="EMBL" id="JAMYWD010000005">
    <property type="protein sequence ID" value="KAJ4969599.1"/>
    <property type="molecule type" value="Genomic_DNA"/>
</dbReference>
<evidence type="ECO:0000256" key="2">
    <source>
        <dbReference type="SAM" id="SignalP"/>
    </source>
</evidence>
<feature type="region of interest" description="Disordered" evidence="1">
    <location>
        <begin position="31"/>
        <end position="65"/>
    </location>
</feature>
<dbReference type="AlphaFoldDB" id="A0A9Q0QS17"/>
<keyword evidence="2" id="KW-0732">Signal</keyword>
<proteinExistence type="predicted"/>
<comment type="caution">
    <text evidence="3">The sequence shown here is derived from an EMBL/GenBank/DDBJ whole genome shotgun (WGS) entry which is preliminary data.</text>
</comment>
<organism evidence="3 4">
    <name type="scientific">Protea cynaroides</name>
    <dbReference type="NCBI Taxonomy" id="273540"/>
    <lineage>
        <taxon>Eukaryota</taxon>
        <taxon>Viridiplantae</taxon>
        <taxon>Streptophyta</taxon>
        <taxon>Embryophyta</taxon>
        <taxon>Tracheophyta</taxon>
        <taxon>Spermatophyta</taxon>
        <taxon>Magnoliopsida</taxon>
        <taxon>Proteales</taxon>
        <taxon>Proteaceae</taxon>
        <taxon>Protea</taxon>
    </lineage>
</organism>